<keyword evidence="3" id="KW-0645">Protease</keyword>
<keyword evidence="4" id="KW-0479">Metal-binding</keyword>
<evidence type="ECO:0000259" key="10">
    <source>
        <dbReference type="SMART" id="SM01351"/>
    </source>
</evidence>
<dbReference type="GO" id="GO:0006508">
    <property type="term" value="P:proteolysis"/>
    <property type="evidence" value="ECO:0007669"/>
    <property type="project" value="UniProtKB-KW"/>
</dbReference>
<dbReference type="PANTHER" id="PTHR37016:SF3">
    <property type="entry name" value="NEUTRAL PROTEASE 2-RELATED"/>
    <property type="match status" value="1"/>
</dbReference>
<proteinExistence type="inferred from homology"/>
<dbReference type="InterPro" id="IPR050414">
    <property type="entry name" value="Fungal_M35_metalloproteases"/>
</dbReference>
<keyword evidence="9" id="KW-0812">Transmembrane</keyword>
<dbReference type="GO" id="GO:0004222">
    <property type="term" value="F:metalloendopeptidase activity"/>
    <property type="evidence" value="ECO:0007669"/>
    <property type="project" value="InterPro"/>
</dbReference>
<evidence type="ECO:0000313" key="12">
    <source>
        <dbReference type="Proteomes" id="UP000521872"/>
    </source>
</evidence>
<comment type="similarity">
    <text evidence="2">Belongs to the peptidase M35 family.</text>
</comment>
<dbReference type="Gene3D" id="2.60.40.2970">
    <property type="match status" value="1"/>
</dbReference>
<keyword evidence="12" id="KW-1185">Reference proteome</keyword>
<evidence type="ECO:0000256" key="1">
    <source>
        <dbReference type="ARBA" id="ARBA00001947"/>
    </source>
</evidence>
<protein>
    <recommendedName>
        <fullName evidence="10">Lysine-specific metallo-endopeptidase domain-containing protein</fullName>
    </recommendedName>
</protein>
<organism evidence="11 12">
    <name type="scientific">Agrocybe pediades</name>
    <dbReference type="NCBI Taxonomy" id="84607"/>
    <lineage>
        <taxon>Eukaryota</taxon>
        <taxon>Fungi</taxon>
        <taxon>Dikarya</taxon>
        <taxon>Basidiomycota</taxon>
        <taxon>Agaricomycotina</taxon>
        <taxon>Agaricomycetes</taxon>
        <taxon>Agaricomycetidae</taxon>
        <taxon>Agaricales</taxon>
        <taxon>Agaricineae</taxon>
        <taxon>Strophariaceae</taxon>
        <taxon>Agrocybe</taxon>
    </lineage>
</organism>
<reference evidence="11 12" key="1">
    <citation type="submission" date="2019-12" db="EMBL/GenBank/DDBJ databases">
        <authorList>
            <person name="Floudas D."/>
            <person name="Bentzer J."/>
            <person name="Ahren D."/>
            <person name="Johansson T."/>
            <person name="Persson P."/>
            <person name="Tunlid A."/>
        </authorList>
    </citation>
    <scope>NUCLEOTIDE SEQUENCE [LARGE SCALE GENOMIC DNA]</scope>
    <source>
        <strain evidence="11 12">CBS 102.39</strain>
    </source>
</reference>
<keyword evidence="5" id="KW-0378">Hydrolase</keyword>
<keyword evidence="9" id="KW-0472">Membrane</keyword>
<dbReference type="PANTHER" id="PTHR37016">
    <property type="match status" value="1"/>
</dbReference>
<accession>A0A8H4QTR4</accession>
<sequence>MDEFEITVGCAVVPVGIFCNYSCILCTPEAAVFRSSFESIVYLGMLLPFATLRFATLFLLFCFFVFSDYVNAASIGEGVLSLMISAPTVNVTSLVELNVLATLKNVGNETLRILTHPQSVLSPLAAASSDSSSSDSSNSTFTPDSRKRSKRDGSDAGSMPPTRVFHISSVTTGAEPAFVGVLAKYAPGAVTLSGEGGGYDILGPGANVSVLHALGEWYDFRRSGGGRYNVTANSLFHAVQPDGKSVAVVQAMLQESHSVVVDIPGNLATSSQAASLGRRRLHQRNMIKTRQASPGRGGGSTGNFTSCSAGQQRTILDATVPVAERYAANAYVYLLSSRFGQDGGVNGSDPTDGVGSSEEGSKGGEDVPLANVDPLGVELGSEGDGNGGGLSSFGLFSGSSGPSAASLNDRRSARSLSHRQNANTNLTRPGGIQRYTTWFGELLQDRLQSPNAGQIQANTTNNGNATTAQAPALNRVRIVTGHFAAINATNFRAVNYDCSCQRQDVFAYVFPDQFGTIYLCGMFWNAPVNGTDSQAGTLIHESSHWTLNGATRDIVYGQEAAMELARYRPDQAVINADSHEYFAENSPYLD</sequence>
<evidence type="ECO:0000313" key="11">
    <source>
        <dbReference type="EMBL" id="KAF4616701.1"/>
    </source>
</evidence>
<dbReference type="AlphaFoldDB" id="A0A8H4QTR4"/>
<name>A0A8H4QTR4_9AGAR</name>
<keyword evidence="9" id="KW-1133">Transmembrane helix</keyword>
<feature type="compositionally biased region" description="Polar residues" evidence="8">
    <location>
        <begin position="414"/>
        <end position="427"/>
    </location>
</feature>
<dbReference type="Pfam" id="PF14521">
    <property type="entry name" value="Aspzincin_M35"/>
    <property type="match status" value="1"/>
</dbReference>
<dbReference type="SMART" id="SM01351">
    <property type="entry name" value="Aspzincin_M35"/>
    <property type="match status" value="1"/>
</dbReference>
<evidence type="ECO:0000256" key="2">
    <source>
        <dbReference type="ARBA" id="ARBA00010279"/>
    </source>
</evidence>
<feature type="compositionally biased region" description="Low complexity" evidence="8">
    <location>
        <begin position="126"/>
        <end position="143"/>
    </location>
</feature>
<keyword evidence="6" id="KW-0862">Zinc</keyword>
<feature type="domain" description="Lysine-specific metallo-endopeptidase" evidence="10">
    <location>
        <begin position="424"/>
        <end position="584"/>
    </location>
</feature>
<evidence type="ECO:0000256" key="3">
    <source>
        <dbReference type="ARBA" id="ARBA00022670"/>
    </source>
</evidence>
<dbReference type="SUPFAM" id="SSF55486">
    <property type="entry name" value="Metalloproteases ('zincins'), catalytic domain"/>
    <property type="match status" value="1"/>
</dbReference>
<evidence type="ECO:0000256" key="6">
    <source>
        <dbReference type="ARBA" id="ARBA00022833"/>
    </source>
</evidence>
<evidence type="ECO:0000256" key="9">
    <source>
        <dbReference type="SAM" id="Phobius"/>
    </source>
</evidence>
<dbReference type="Proteomes" id="UP000521872">
    <property type="component" value="Unassembled WGS sequence"/>
</dbReference>
<feature type="region of interest" description="Disordered" evidence="8">
    <location>
        <begin position="401"/>
        <end position="430"/>
    </location>
</feature>
<feature type="transmembrane region" description="Helical" evidence="9">
    <location>
        <begin position="40"/>
        <end position="66"/>
    </location>
</feature>
<comment type="cofactor">
    <cofactor evidence="1">
        <name>Zn(2+)</name>
        <dbReference type="ChEBI" id="CHEBI:29105"/>
    </cofactor>
</comment>
<feature type="region of interest" description="Disordered" evidence="8">
    <location>
        <begin position="342"/>
        <end position="385"/>
    </location>
</feature>
<feature type="transmembrane region" description="Helical" evidence="9">
    <location>
        <begin position="6"/>
        <end position="28"/>
    </location>
</feature>
<dbReference type="EMBL" id="JAACJL010000031">
    <property type="protein sequence ID" value="KAF4616701.1"/>
    <property type="molecule type" value="Genomic_DNA"/>
</dbReference>
<evidence type="ECO:0000256" key="8">
    <source>
        <dbReference type="SAM" id="MobiDB-lite"/>
    </source>
</evidence>
<comment type="caution">
    <text evidence="11">The sequence shown here is derived from an EMBL/GenBank/DDBJ whole genome shotgun (WGS) entry which is preliminary data.</text>
</comment>
<evidence type="ECO:0000256" key="4">
    <source>
        <dbReference type="ARBA" id="ARBA00022723"/>
    </source>
</evidence>
<dbReference type="InterPro" id="IPR024079">
    <property type="entry name" value="MetalloPept_cat_dom_sf"/>
</dbReference>
<keyword evidence="7" id="KW-0482">Metalloprotease</keyword>
<dbReference type="Gene3D" id="3.40.390.10">
    <property type="entry name" value="Collagenase (Catalytic Domain)"/>
    <property type="match status" value="1"/>
</dbReference>
<feature type="region of interest" description="Disordered" evidence="8">
    <location>
        <begin position="126"/>
        <end position="162"/>
    </location>
</feature>
<dbReference type="GO" id="GO:0046872">
    <property type="term" value="F:metal ion binding"/>
    <property type="evidence" value="ECO:0007669"/>
    <property type="project" value="UniProtKB-KW"/>
</dbReference>
<feature type="region of interest" description="Disordered" evidence="8">
    <location>
        <begin position="288"/>
        <end position="307"/>
    </location>
</feature>
<dbReference type="InterPro" id="IPR029463">
    <property type="entry name" value="Lys_MEP"/>
</dbReference>
<gene>
    <name evidence="11" type="ORF">D9613_008604</name>
</gene>
<evidence type="ECO:0000256" key="7">
    <source>
        <dbReference type="ARBA" id="ARBA00023049"/>
    </source>
</evidence>
<evidence type="ECO:0000256" key="5">
    <source>
        <dbReference type="ARBA" id="ARBA00022801"/>
    </source>
</evidence>